<comment type="caution">
    <text evidence="3">The sequence shown here is derived from an EMBL/GenBank/DDBJ whole genome shotgun (WGS) entry which is preliminary data.</text>
</comment>
<feature type="domain" description="SMP-30/Gluconolactonase/LRE-like region" evidence="2">
    <location>
        <begin position="166"/>
        <end position="303"/>
    </location>
</feature>
<evidence type="ECO:0000256" key="1">
    <source>
        <dbReference type="SAM" id="SignalP"/>
    </source>
</evidence>
<dbReference type="InterPro" id="IPR051288">
    <property type="entry name" value="Serum_paraoxonase/arylesterase"/>
</dbReference>
<reference evidence="3 4" key="1">
    <citation type="submission" date="2015-10" db="EMBL/GenBank/DDBJ databases">
        <title>Metagenome-Assembled Genomes uncover a global brackish microbiome.</title>
        <authorList>
            <person name="Hugerth L.W."/>
            <person name="Larsson J."/>
            <person name="Alneberg J."/>
            <person name="Lindh M.V."/>
            <person name="Legrand C."/>
            <person name="Pinhassi J."/>
            <person name="Andersson A.F."/>
        </authorList>
    </citation>
    <scope>NUCLEOTIDE SEQUENCE [LARGE SCALE GENOMIC DNA]</scope>
    <source>
        <strain evidence="3">BACL22 MAG-120619-bin3</strain>
    </source>
</reference>
<sequence length="371" mass="39668">MTKTLLSFSFAAAAFVLAGCGPSSPAEQQTAEGSMPGTSAASGEISCDELAGISSFCGFKNPEDLAVIPGGDFLLVSEMGAFMSDLPNTLSMLDIAQGERMPIAINWEPTEPRWGDVTCQPPEVAKFSPHGIDLITRADGRLQLLVVNHGDEQIEFFELTAAGADSTLAWRGCAQPGNDAYMNDVAGLHDGGFFVTHMWNKSTPFDTVVAQLTAGEKIGWVWEWQKASGFTKLPNSDEMMPNGITVSEDNTKLFVNIYMANKTIKVDRQTGVVEGEVAVRSPDNVVIDANGALWIASHLNDPVNERCEDGHVGPCLLEFQVVKANSADMSSEVVFHHKGAPMGYATVALPHAGRLYLGSASGDRIASIMLP</sequence>
<dbReference type="Gene3D" id="2.120.10.30">
    <property type="entry name" value="TolB, C-terminal domain"/>
    <property type="match status" value="1"/>
</dbReference>
<dbReference type="PANTHER" id="PTHR11799:SF12">
    <property type="entry name" value="PARAOXONASE-RELATED"/>
    <property type="match status" value="1"/>
</dbReference>
<gene>
    <name evidence="3" type="ORF">ABR85_10380</name>
</gene>
<evidence type="ECO:0000313" key="3">
    <source>
        <dbReference type="EMBL" id="KRO78925.1"/>
    </source>
</evidence>
<protein>
    <recommendedName>
        <fullName evidence="2">SMP-30/Gluconolactonase/LRE-like region domain-containing protein</fullName>
    </recommendedName>
</protein>
<dbReference type="InterPro" id="IPR013658">
    <property type="entry name" value="SGL"/>
</dbReference>
<dbReference type="PANTHER" id="PTHR11799">
    <property type="entry name" value="PARAOXONASE"/>
    <property type="match status" value="1"/>
</dbReference>
<dbReference type="SUPFAM" id="SSF63829">
    <property type="entry name" value="Calcium-dependent phosphotriesterase"/>
    <property type="match status" value="1"/>
</dbReference>
<dbReference type="Pfam" id="PF08450">
    <property type="entry name" value="SGL"/>
    <property type="match status" value="1"/>
</dbReference>
<keyword evidence="1" id="KW-0732">Signal</keyword>
<organism evidence="3 4">
    <name type="scientific">OM182 bacterium BACL3 MAG-120619-bin3</name>
    <dbReference type="NCBI Taxonomy" id="1655593"/>
    <lineage>
        <taxon>Bacteria</taxon>
        <taxon>Pseudomonadati</taxon>
        <taxon>Pseudomonadota</taxon>
        <taxon>Gammaproteobacteria</taxon>
        <taxon>OMG group</taxon>
        <taxon>OM182 clade</taxon>
    </lineage>
</organism>
<dbReference type="Proteomes" id="UP000051242">
    <property type="component" value="Unassembled WGS sequence"/>
</dbReference>
<dbReference type="PROSITE" id="PS51257">
    <property type="entry name" value="PROKAR_LIPOPROTEIN"/>
    <property type="match status" value="1"/>
</dbReference>
<accession>A0A0R2T2A8</accession>
<dbReference type="AlphaFoldDB" id="A0A0R2T2A8"/>
<dbReference type="InterPro" id="IPR011042">
    <property type="entry name" value="6-blade_b-propeller_TolB-like"/>
</dbReference>
<evidence type="ECO:0000313" key="4">
    <source>
        <dbReference type="Proteomes" id="UP000051242"/>
    </source>
</evidence>
<evidence type="ECO:0000259" key="2">
    <source>
        <dbReference type="Pfam" id="PF08450"/>
    </source>
</evidence>
<proteinExistence type="predicted"/>
<name>A0A0R2T2A8_9GAMM</name>
<feature type="chain" id="PRO_5006424264" description="SMP-30/Gluconolactonase/LRE-like region domain-containing protein" evidence="1">
    <location>
        <begin position="19"/>
        <end position="371"/>
    </location>
</feature>
<dbReference type="EMBL" id="LICD01000254">
    <property type="protein sequence ID" value="KRO78925.1"/>
    <property type="molecule type" value="Genomic_DNA"/>
</dbReference>
<feature type="signal peptide" evidence="1">
    <location>
        <begin position="1"/>
        <end position="18"/>
    </location>
</feature>